<dbReference type="SMART" id="SM00382">
    <property type="entry name" value="AAA"/>
    <property type="match status" value="1"/>
</dbReference>
<dbReference type="CDD" id="cd03230">
    <property type="entry name" value="ABC_DR_subfamily_A"/>
    <property type="match status" value="1"/>
</dbReference>
<comment type="caution">
    <text evidence="6">The sequence shown here is derived from an EMBL/GenBank/DDBJ whole genome shotgun (WGS) entry which is preliminary data.</text>
</comment>
<dbReference type="InterPro" id="IPR003593">
    <property type="entry name" value="AAA+_ATPase"/>
</dbReference>
<sequence length="285" mass="31945">MSALITARNLTKRYGKHVALDHATFDVQPGRIVGLIGPNGSGKTTTLKAMLGLTPFEGELSVLGLDPRTHRDELMRDVCFIADVAILPRWLKVKDAVDFVAGVHPRFNRAKAERYLANTKLEPQMKVKAMSKGMIVQLHLALVMAIDARLLVLDEPTLGLDILYRKQFYQHLLEDYFDENRTIIITTHQIEEVENLLTDLLFIREGKITLAASMEEIGDRYTEVMVEPQFINAANALAPLTQRSVFGKAVMLFDGASRTQLEKFGEIRTPSVADLFVATMKGTYQ</sequence>
<evidence type="ECO:0000259" key="5">
    <source>
        <dbReference type="PROSITE" id="PS50893"/>
    </source>
</evidence>
<dbReference type="PANTHER" id="PTHR42939">
    <property type="entry name" value="ABC TRANSPORTER ATP-BINDING PROTEIN ALBC-RELATED"/>
    <property type="match status" value="1"/>
</dbReference>
<dbReference type="PANTHER" id="PTHR42939:SF1">
    <property type="entry name" value="ABC TRANSPORTER ATP-BINDING PROTEIN ALBC-RELATED"/>
    <property type="match status" value="1"/>
</dbReference>
<name>A0A6L6Q5M3_9BURK</name>
<keyword evidence="7" id="KW-1185">Reference proteome</keyword>
<dbReference type="Pfam" id="PF00005">
    <property type="entry name" value="ABC_tran"/>
    <property type="match status" value="1"/>
</dbReference>
<dbReference type="OrthoDB" id="9804819at2"/>
<dbReference type="InterPro" id="IPR027417">
    <property type="entry name" value="P-loop_NTPase"/>
</dbReference>
<dbReference type="Gene3D" id="3.40.50.300">
    <property type="entry name" value="P-loop containing nucleotide triphosphate hydrolases"/>
    <property type="match status" value="1"/>
</dbReference>
<dbReference type="InterPro" id="IPR003439">
    <property type="entry name" value="ABC_transporter-like_ATP-bd"/>
</dbReference>
<dbReference type="SUPFAM" id="SSF52540">
    <property type="entry name" value="P-loop containing nucleoside triphosphate hydrolases"/>
    <property type="match status" value="1"/>
</dbReference>
<protein>
    <submittedName>
        <fullName evidence="6">ATP-binding cassette domain-containing protein</fullName>
    </submittedName>
</protein>
<evidence type="ECO:0000313" key="7">
    <source>
        <dbReference type="Proteomes" id="UP000484015"/>
    </source>
</evidence>
<evidence type="ECO:0000256" key="4">
    <source>
        <dbReference type="ARBA" id="ARBA00022840"/>
    </source>
</evidence>
<dbReference type="RefSeq" id="WP_155440936.1">
    <property type="nucleotide sequence ID" value="NZ_WNLA01000016.1"/>
</dbReference>
<keyword evidence="3" id="KW-0547">Nucleotide-binding</keyword>
<keyword evidence="4 6" id="KW-0067">ATP-binding</keyword>
<dbReference type="PROSITE" id="PS50893">
    <property type="entry name" value="ABC_TRANSPORTER_2"/>
    <property type="match status" value="1"/>
</dbReference>
<dbReference type="GO" id="GO:0005524">
    <property type="term" value="F:ATP binding"/>
    <property type="evidence" value="ECO:0007669"/>
    <property type="project" value="UniProtKB-KW"/>
</dbReference>
<dbReference type="Proteomes" id="UP000484015">
    <property type="component" value="Unassembled WGS sequence"/>
</dbReference>
<evidence type="ECO:0000313" key="6">
    <source>
        <dbReference type="EMBL" id="MTW04581.1"/>
    </source>
</evidence>
<organism evidence="6 7">
    <name type="scientific">Pseudoduganella ginsengisoli</name>
    <dbReference type="NCBI Taxonomy" id="1462440"/>
    <lineage>
        <taxon>Bacteria</taxon>
        <taxon>Pseudomonadati</taxon>
        <taxon>Pseudomonadota</taxon>
        <taxon>Betaproteobacteria</taxon>
        <taxon>Burkholderiales</taxon>
        <taxon>Oxalobacteraceae</taxon>
        <taxon>Telluria group</taxon>
        <taxon>Pseudoduganella</taxon>
    </lineage>
</organism>
<dbReference type="AlphaFoldDB" id="A0A6L6Q5M3"/>
<evidence type="ECO:0000256" key="1">
    <source>
        <dbReference type="ARBA" id="ARBA00022448"/>
    </source>
</evidence>
<keyword evidence="1" id="KW-0813">Transport</keyword>
<dbReference type="EMBL" id="WNLA01000016">
    <property type="protein sequence ID" value="MTW04581.1"/>
    <property type="molecule type" value="Genomic_DNA"/>
</dbReference>
<evidence type="ECO:0000256" key="3">
    <source>
        <dbReference type="ARBA" id="ARBA00022741"/>
    </source>
</evidence>
<accession>A0A6L6Q5M3</accession>
<keyword evidence="2" id="KW-1003">Cell membrane</keyword>
<gene>
    <name evidence="6" type="ORF">GM668_21140</name>
</gene>
<dbReference type="InterPro" id="IPR051782">
    <property type="entry name" value="ABC_Transporter_VariousFunc"/>
</dbReference>
<feature type="domain" description="ABC transporter" evidence="5">
    <location>
        <begin position="5"/>
        <end position="230"/>
    </location>
</feature>
<dbReference type="GO" id="GO:0016887">
    <property type="term" value="F:ATP hydrolysis activity"/>
    <property type="evidence" value="ECO:0007669"/>
    <property type="project" value="InterPro"/>
</dbReference>
<evidence type="ECO:0000256" key="2">
    <source>
        <dbReference type="ARBA" id="ARBA00022475"/>
    </source>
</evidence>
<reference evidence="6 7" key="1">
    <citation type="submission" date="2019-11" db="EMBL/GenBank/DDBJ databases">
        <title>Type strains purchased from KCTC, JCM and DSMZ.</title>
        <authorList>
            <person name="Lu H."/>
        </authorList>
    </citation>
    <scope>NUCLEOTIDE SEQUENCE [LARGE SCALE GENOMIC DNA]</scope>
    <source>
        <strain evidence="6 7">KCTC 42409</strain>
    </source>
</reference>
<proteinExistence type="predicted"/>
<keyword evidence="2" id="KW-0472">Membrane</keyword>